<feature type="domain" description="SWIM-type" evidence="6">
    <location>
        <begin position="487"/>
        <end position="519"/>
    </location>
</feature>
<evidence type="ECO:0000313" key="7">
    <source>
        <dbReference type="EMBL" id="KAK2664203.1"/>
    </source>
</evidence>
<comment type="caution">
    <text evidence="7">The sequence shown here is derived from an EMBL/GenBank/DDBJ whole genome shotgun (WGS) entry which is preliminary data.</text>
</comment>
<evidence type="ECO:0000256" key="2">
    <source>
        <dbReference type="ARBA" id="ARBA00022771"/>
    </source>
</evidence>
<dbReference type="SMART" id="SM00575">
    <property type="entry name" value="ZnF_PMZ"/>
    <property type="match status" value="1"/>
</dbReference>
<dbReference type="GO" id="GO:0003676">
    <property type="term" value="F:nucleic acid binding"/>
    <property type="evidence" value="ECO:0007669"/>
    <property type="project" value="InterPro"/>
</dbReference>
<sequence length="684" mass="76720">MMLPFQIYVKYADQIFELKLNEQEDCSLITIINDVKKEITGHHVEIGETWELSVIFPWNNQSHVLQSDEELMIVFEEFDRRSKPVIEFDLNLYPLVVEFPDDDVQQLLTMCDRSEEPAASLTQPDISNGGLPAATVAQPDISNGGPPATNVEPGILNGGPPAVSDEGDGSDEGEGSDIDNEYEFIEELVEDADSDVSLDDECGEVDDDRHDHYDPDGEDTCLLDSSDEETGLIKMAKYYRQHQWRPNPDGSIEISKGQILGNAKTARDVIKRMKTNKEANARWVASVLESTILADPKLSAKSLKMQLLERFAVTCSSLALYRAKKIVLNNLKTDHVAAYAKMKKYGNAITVMNPGSCVKVSLTQVPGTNPRKPICFMSDRQKGELKALDNEWPYIGKDHITNNMSECFNNWIKDERDKPILTLLEHLRRKIMVRFSNKCDEVEKLNDYITPYARAQLSTNEKKGRKLQAYHGMGDWCETVNKRGVKMLVNIGAVTCDCGIWQISELPCKHVVVVFMYRRVFPHDHVHWYYTKEALKLTYSGAINPISEESWWPGYQCQHIDPPVKPAKVGRPKKNRKRAVDKPPAPSKIFSNRCQTCKTMGHNSRTCPDKGKQVGSSSKNKKRSKKNVAGTTAGTTSGARTQKGSTSTVYDNFMPLPTTASQQHIAATRHVSDGCSQIDSLSQP</sequence>
<dbReference type="InterPro" id="IPR007527">
    <property type="entry name" value="Znf_SWIM"/>
</dbReference>
<keyword evidence="8" id="KW-1185">Reference proteome</keyword>
<evidence type="ECO:0000256" key="1">
    <source>
        <dbReference type="ARBA" id="ARBA00022723"/>
    </source>
</evidence>
<dbReference type="PANTHER" id="PTHR31973">
    <property type="entry name" value="POLYPROTEIN, PUTATIVE-RELATED"/>
    <property type="match status" value="1"/>
</dbReference>
<evidence type="ECO:0000256" key="5">
    <source>
        <dbReference type="SAM" id="MobiDB-lite"/>
    </source>
</evidence>
<feature type="compositionally biased region" description="Polar residues" evidence="5">
    <location>
        <begin position="674"/>
        <end position="684"/>
    </location>
</feature>
<feature type="region of interest" description="Disordered" evidence="5">
    <location>
        <begin position="115"/>
        <end position="177"/>
    </location>
</feature>
<feature type="region of interest" description="Disordered" evidence="5">
    <location>
        <begin position="563"/>
        <end position="588"/>
    </location>
</feature>
<evidence type="ECO:0000256" key="3">
    <source>
        <dbReference type="ARBA" id="ARBA00022833"/>
    </source>
</evidence>
<dbReference type="SUPFAM" id="SSF57756">
    <property type="entry name" value="Retrovirus zinc finger-like domains"/>
    <property type="match status" value="1"/>
</dbReference>
<evidence type="ECO:0000259" key="6">
    <source>
        <dbReference type="PROSITE" id="PS50966"/>
    </source>
</evidence>
<accession>A0AAD9XRQ8</accession>
<dbReference type="InterPro" id="IPR006564">
    <property type="entry name" value="Znf_PMZ"/>
</dbReference>
<dbReference type="PROSITE" id="PS50966">
    <property type="entry name" value="ZF_SWIM"/>
    <property type="match status" value="1"/>
</dbReference>
<dbReference type="Pfam" id="PF04434">
    <property type="entry name" value="SWIM"/>
    <property type="match status" value="1"/>
</dbReference>
<feature type="compositionally biased region" description="Acidic residues" evidence="5">
    <location>
        <begin position="165"/>
        <end position="177"/>
    </location>
</feature>
<dbReference type="PANTHER" id="PTHR31973:SF195">
    <property type="entry name" value="MUDR FAMILY TRANSPOSASE"/>
    <property type="match status" value="1"/>
</dbReference>
<dbReference type="AlphaFoldDB" id="A0AAD9XRQ8"/>
<name>A0AAD9XRQ8_9ROSI</name>
<gene>
    <name evidence="7" type="ORF">Ddye_002777</name>
</gene>
<dbReference type="EMBL" id="JANJYI010000001">
    <property type="protein sequence ID" value="KAK2664203.1"/>
    <property type="molecule type" value="Genomic_DNA"/>
</dbReference>
<keyword evidence="1" id="KW-0479">Metal-binding</keyword>
<organism evidence="7 8">
    <name type="scientific">Dipteronia dyeriana</name>
    <dbReference type="NCBI Taxonomy" id="168575"/>
    <lineage>
        <taxon>Eukaryota</taxon>
        <taxon>Viridiplantae</taxon>
        <taxon>Streptophyta</taxon>
        <taxon>Embryophyta</taxon>
        <taxon>Tracheophyta</taxon>
        <taxon>Spermatophyta</taxon>
        <taxon>Magnoliopsida</taxon>
        <taxon>eudicotyledons</taxon>
        <taxon>Gunneridae</taxon>
        <taxon>Pentapetalae</taxon>
        <taxon>rosids</taxon>
        <taxon>malvids</taxon>
        <taxon>Sapindales</taxon>
        <taxon>Sapindaceae</taxon>
        <taxon>Hippocastanoideae</taxon>
        <taxon>Acereae</taxon>
        <taxon>Dipteronia</taxon>
    </lineage>
</organism>
<keyword evidence="2 4" id="KW-0863">Zinc-finger</keyword>
<feature type="compositionally biased region" description="Basic residues" evidence="5">
    <location>
        <begin position="568"/>
        <end position="579"/>
    </location>
</feature>
<feature type="compositionally biased region" description="Low complexity" evidence="5">
    <location>
        <begin position="627"/>
        <end position="641"/>
    </location>
</feature>
<proteinExistence type="predicted"/>
<dbReference type="InterPro" id="IPR036875">
    <property type="entry name" value="Znf_CCHC_sf"/>
</dbReference>
<dbReference type="Proteomes" id="UP001280121">
    <property type="component" value="Unassembled WGS sequence"/>
</dbReference>
<feature type="region of interest" description="Disordered" evidence="5">
    <location>
        <begin position="600"/>
        <end position="684"/>
    </location>
</feature>
<evidence type="ECO:0000256" key="4">
    <source>
        <dbReference type="PROSITE-ProRule" id="PRU00325"/>
    </source>
</evidence>
<evidence type="ECO:0000313" key="8">
    <source>
        <dbReference type="Proteomes" id="UP001280121"/>
    </source>
</evidence>
<protein>
    <recommendedName>
        <fullName evidence="6">SWIM-type domain-containing protein</fullName>
    </recommendedName>
</protein>
<feature type="region of interest" description="Disordered" evidence="5">
    <location>
        <begin position="205"/>
        <end position="224"/>
    </location>
</feature>
<dbReference type="GO" id="GO:0008270">
    <property type="term" value="F:zinc ion binding"/>
    <property type="evidence" value="ECO:0007669"/>
    <property type="project" value="UniProtKB-KW"/>
</dbReference>
<keyword evidence="3" id="KW-0862">Zinc</keyword>
<reference evidence="7" key="1">
    <citation type="journal article" date="2023" name="Plant J.">
        <title>Genome sequences and population genomics provide insights into the demographic history, inbreeding, and mutation load of two 'living fossil' tree species of Dipteronia.</title>
        <authorList>
            <person name="Feng Y."/>
            <person name="Comes H.P."/>
            <person name="Chen J."/>
            <person name="Zhu S."/>
            <person name="Lu R."/>
            <person name="Zhang X."/>
            <person name="Li P."/>
            <person name="Qiu J."/>
            <person name="Olsen K.M."/>
            <person name="Qiu Y."/>
        </authorList>
    </citation>
    <scope>NUCLEOTIDE SEQUENCE</scope>
    <source>
        <strain evidence="7">KIB01</strain>
    </source>
</reference>